<sequence length="90" mass="10719">MTDSIDVSSLENYIYFIKDLDTSPNKSFTEEELSKLWNLDPYRTKTMIRKLRKAGFIRRTRSGRYKITFAGLILVHIYKRAKKEQRPSSR</sequence>
<reference evidence="1" key="1">
    <citation type="journal article" date="2020" name="mSystems">
        <title>Genome- and Community-Level Interaction Insights into Carbon Utilization and Element Cycling Functions of Hydrothermarchaeota in Hydrothermal Sediment.</title>
        <authorList>
            <person name="Zhou Z."/>
            <person name="Liu Y."/>
            <person name="Xu W."/>
            <person name="Pan J."/>
            <person name="Luo Z.H."/>
            <person name="Li M."/>
        </authorList>
    </citation>
    <scope>NUCLEOTIDE SEQUENCE [LARGE SCALE GENOMIC DNA]</scope>
    <source>
        <strain evidence="1">SpSt-658</strain>
    </source>
</reference>
<dbReference type="InterPro" id="IPR036388">
    <property type="entry name" value="WH-like_DNA-bd_sf"/>
</dbReference>
<accession>A0A7C4H4B4</accession>
<evidence type="ECO:0008006" key="2">
    <source>
        <dbReference type="Google" id="ProtNLM"/>
    </source>
</evidence>
<evidence type="ECO:0000313" key="1">
    <source>
        <dbReference type="EMBL" id="HGM06996.1"/>
    </source>
</evidence>
<dbReference type="AlphaFoldDB" id="A0A7C4H4B4"/>
<comment type="caution">
    <text evidence="1">The sequence shown here is derived from an EMBL/GenBank/DDBJ whole genome shotgun (WGS) entry which is preliminary data.</text>
</comment>
<dbReference type="SUPFAM" id="SSF46785">
    <property type="entry name" value="Winged helix' DNA-binding domain"/>
    <property type="match status" value="1"/>
</dbReference>
<dbReference type="EMBL" id="DTCA01000041">
    <property type="protein sequence ID" value="HGM06996.1"/>
    <property type="molecule type" value="Genomic_DNA"/>
</dbReference>
<dbReference type="Gene3D" id="1.10.10.10">
    <property type="entry name" value="Winged helix-like DNA-binding domain superfamily/Winged helix DNA-binding domain"/>
    <property type="match status" value="1"/>
</dbReference>
<dbReference type="InterPro" id="IPR036390">
    <property type="entry name" value="WH_DNA-bd_sf"/>
</dbReference>
<gene>
    <name evidence="1" type="ORF">ENU31_01105</name>
</gene>
<proteinExistence type="predicted"/>
<organism evidence="1">
    <name type="scientific">Ignisphaera aggregans</name>
    <dbReference type="NCBI Taxonomy" id="334771"/>
    <lineage>
        <taxon>Archaea</taxon>
        <taxon>Thermoproteota</taxon>
        <taxon>Thermoprotei</taxon>
        <taxon>Desulfurococcales</taxon>
        <taxon>Desulfurococcaceae</taxon>
        <taxon>Ignisphaera</taxon>
    </lineage>
</organism>
<name>A0A7C4H4B4_9CREN</name>
<protein>
    <recommendedName>
        <fullName evidence="2">MarR family transcriptional regulator</fullName>
    </recommendedName>
</protein>